<dbReference type="EMBL" id="QICS01000002">
    <property type="protein sequence ID" value="PXV93835.1"/>
    <property type="molecule type" value="Genomic_DNA"/>
</dbReference>
<keyword evidence="2" id="KW-0808">Transferase</keyword>
<proteinExistence type="predicted"/>
<accession>A0A255I7T2</accession>
<gene>
    <name evidence="1" type="ORF">C8E03_102610</name>
    <name evidence="2" type="ORF">CG710_012210</name>
</gene>
<dbReference type="CDD" id="cd02440">
    <property type="entry name" value="AdoMet_MTases"/>
    <property type="match status" value="1"/>
</dbReference>
<dbReference type="PANTHER" id="PTHR43591:SF24">
    <property type="entry name" value="2-METHOXY-6-POLYPRENYL-1,4-BENZOQUINOL METHYLASE, MITOCHONDRIAL"/>
    <property type="match status" value="1"/>
</dbReference>
<sequence length="190" mass="21812">MTHKFDVNNKNKLDNPKRREMLPIEKIFKIIGLRQGEHIADVGCGIGFFSIPAGKAIGENGVVYALDVEPSMIEETEHRIKESGLNNVKTAVTQEYDLKIKEDTVSLALICTVLHEVEDKIRFITETDRILKDNGRIAIIEWIKRETDWGPPVNHRVGSDELQKLLEECKFKDITVKELNEYFYVIMAEK</sequence>
<protein>
    <submittedName>
        <fullName evidence="2">Methyltransferase domain-containing protein</fullName>
    </submittedName>
    <submittedName>
        <fullName evidence="1">UbiE/COQ5 methyltransferase-like protein</fullName>
    </submittedName>
</protein>
<keyword evidence="3" id="KW-1185">Reference proteome</keyword>
<evidence type="ECO:0000313" key="2">
    <source>
        <dbReference type="EMBL" id="RDY30925.1"/>
    </source>
</evidence>
<dbReference type="Proteomes" id="UP000216411">
    <property type="component" value="Unassembled WGS sequence"/>
</dbReference>
<evidence type="ECO:0000313" key="4">
    <source>
        <dbReference type="Proteomes" id="UP000247523"/>
    </source>
</evidence>
<keyword evidence="2" id="KW-0489">Methyltransferase</keyword>
<dbReference type="PANTHER" id="PTHR43591">
    <property type="entry name" value="METHYLTRANSFERASE"/>
    <property type="match status" value="1"/>
</dbReference>
<evidence type="ECO:0000313" key="3">
    <source>
        <dbReference type="Proteomes" id="UP000216411"/>
    </source>
</evidence>
<name>A0A255I7T2_9FIRM</name>
<organism evidence="2 3">
    <name type="scientific">Lachnotalea glycerini</name>
    <dbReference type="NCBI Taxonomy" id="1763509"/>
    <lineage>
        <taxon>Bacteria</taxon>
        <taxon>Bacillati</taxon>
        <taxon>Bacillota</taxon>
        <taxon>Clostridia</taxon>
        <taxon>Lachnospirales</taxon>
        <taxon>Lachnospiraceae</taxon>
        <taxon>Lachnotalea</taxon>
    </lineage>
</organism>
<dbReference type="GO" id="GO:0008168">
    <property type="term" value="F:methyltransferase activity"/>
    <property type="evidence" value="ECO:0007669"/>
    <property type="project" value="UniProtKB-KW"/>
</dbReference>
<comment type="caution">
    <text evidence="2">The sequence shown here is derived from an EMBL/GenBank/DDBJ whole genome shotgun (WGS) entry which is preliminary data.</text>
</comment>
<dbReference type="InterPro" id="IPR029063">
    <property type="entry name" value="SAM-dependent_MTases_sf"/>
</dbReference>
<dbReference type="OrthoDB" id="9784101at2"/>
<dbReference type="SUPFAM" id="SSF53335">
    <property type="entry name" value="S-adenosyl-L-methionine-dependent methyltransferases"/>
    <property type="match status" value="1"/>
</dbReference>
<reference evidence="1 4" key="2">
    <citation type="submission" date="2018-05" db="EMBL/GenBank/DDBJ databases">
        <title>Genomic Encyclopedia of Type Strains, Phase IV (KMG-IV): sequencing the most valuable type-strain genomes for metagenomic binning, comparative biology and taxonomic classification.</title>
        <authorList>
            <person name="Goeker M."/>
        </authorList>
    </citation>
    <scope>NUCLEOTIDE SEQUENCE [LARGE SCALE GENOMIC DNA]</scope>
    <source>
        <strain evidence="1 4">DSM 28816</strain>
    </source>
</reference>
<reference evidence="2 3" key="1">
    <citation type="journal article" date="2017" name="Genome Announc.">
        <title>Draft Genome Sequence of a Sporulating and Motile Strain of Lachnotalea glycerini Isolated from Water in Quebec City, Canada.</title>
        <authorList>
            <person name="Maheux A.F."/>
            <person name="Boudreau D.K."/>
            <person name="Berube E."/>
            <person name="Boissinot M."/>
            <person name="Raymond F."/>
            <person name="Brodeur S."/>
            <person name="Corbeil J."/>
            <person name="Isabel S."/>
            <person name="Omar R.F."/>
            <person name="Bergeron M.G."/>
        </authorList>
    </citation>
    <scope>NUCLEOTIDE SEQUENCE [LARGE SCALE GENOMIC DNA]</scope>
    <source>
        <strain evidence="2 3">CCRI-19302</strain>
    </source>
</reference>
<dbReference type="Proteomes" id="UP000247523">
    <property type="component" value="Unassembled WGS sequence"/>
</dbReference>
<reference evidence="2" key="3">
    <citation type="submission" date="2018-07" db="EMBL/GenBank/DDBJ databases">
        <authorList>
            <person name="Quirk P.G."/>
            <person name="Krulwich T.A."/>
        </authorList>
    </citation>
    <scope>NUCLEOTIDE SEQUENCE</scope>
    <source>
        <strain evidence="2">CCRI-19302</strain>
    </source>
</reference>
<dbReference type="RefSeq" id="WP_094379215.1">
    <property type="nucleotide sequence ID" value="NZ_NOKA02000025.1"/>
</dbReference>
<dbReference type="Gene3D" id="3.40.50.150">
    <property type="entry name" value="Vaccinia Virus protein VP39"/>
    <property type="match status" value="1"/>
</dbReference>
<dbReference type="AlphaFoldDB" id="A0A255I7T2"/>
<dbReference type="Pfam" id="PF01209">
    <property type="entry name" value="Ubie_methyltran"/>
    <property type="match status" value="1"/>
</dbReference>
<dbReference type="EMBL" id="NOKA02000025">
    <property type="protein sequence ID" value="RDY30925.1"/>
    <property type="molecule type" value="Genomic_DNA"/>
</dbReference>
<dbReference type="GO" id="GO:0032259">
    <property type="term" value="P:methylation"/>
    <property type="evidence" value="ECO:0007669"/>
    <property type="project" value="UniProtKB-KW"/>
</dbReference>
<evidence type="ECO:0000313" key="1">
    <source>
        <dbReference type="EMBL" id="PXV93835.1"/>
    </source>
</evidence>